<proteinExistence type="predicted"/>
<name>A0A5B8IIA9_9VIRU</name>
<dbReference type="GO" id="GO:0003677">
    <property type="term" value="F:DNA binding"/>
    <property type="evidence" value="ECO:0007669"/>
    <property type="project" value="InterPro"/>
</dbReference>
<dbReference type="EMBL" id="MK250087">
    <property type="protein sequence ID" value="QDY52042.1"/>
    <property type="molecule type" value="Genomic_DNA"/>
</dbReference>
<dbReference type="Pfam" id="PF19060">
    <property type="entry name" value="DVNP"/>
    <property type="match status" value="1"/>
</dbReference>
<protein>
    <submittedName>
        <fullName evidence="2">Uncharacterized protein</fullName>
    </submittedName>
</protein>
<sequence>MARLRIRRYGTRAEVWHGKARMTQGRLTKNDLIMNEYGYIVSKKKHKLMKTKANPLRKQGLLQKKKTKKKKGRFGPKINVELKNNKK</sequence>
<dbReference type="GO" id="GO:0051276">
    <property type="term" value="P:chromosome organization"/>
    <property type="evidence" value="ECO:0007669"/>
    <property type="project" value="InterPro"/>
</dbReference>
<gene>
    <name evidence="2" type="ORF">3_21</name>
</gene>
<reference evidence="2" key="1">
    <citation type="submission" date="2018-11" db="EMBL/GenBank/DDBJ databases">
        <title>A distinct lineage of giant viruses engineers rhodopsin photosystems in predatory marine eukaryotes.</title>
        <authorList>
            <person name="Needham D.M."/>
            <person name="Yoshizawa S."/>
            <person name="Hosaka T."/>
            <person name="Poirier C."/>
            <person name="Choi C.-J."/>
            <person name="Hehenberger E."/>
            <person name="Irwin N.A.T."/>
            <person name="Wilken S."/>
            <person name="Yung C.-M."/>
            <person name="Bachy C."/>
            <person name="Kurihara R."/>
            <person name="Nakajima Y."/>
            <person name="Kojima K."/>
            <person name="Kimura-Someya T."/>
            <person name="Leonard G."/>
            <person name="Malmstrom R.R."/>
            <person name="Mende D."/>
            <person name="Olson D.K."/>
            <person name="Sudo Y."/>
            <person name="Sudek S."/>
            <person name="Richards T.A."/>
            <person name="DeLong E.F."/>
            <person name="Keeling P.J."/>
            <person name="Santoro A.E."/>
            <person name="Shirouzu M."/>
            <person name="Iwasaki W."/>
            <person name="Worden A.Z."/>
        </authorList>
    </citation>
    <scope>NUCLEOTIDE SEQUENCE</scope>
</reference>
<organism evidence="2">
    <name type="scientific">Mimiviridae sp. ChoanoV1</name>
    <dbReference type="NCBI Taxonomy" id="2596887"/>
    <lineage>
        <taxon>Viruses</taxon>
        <taxon>Varidnaviria</taxon>
        <taxon>Bamfordvirae</taxon>
        <taxon>Nucleocytoviricota</taxon>
        <taxon>Megaviricetes</taxon>
        <taxon>Imitervirales</taxon>
        <taxon>Schizomimiviridae</taxon>
    </lineage>
</organism>
<feature type="region of interest" description="Disordered" evidence="1">
    <location>
        <begin position="57"/>
        <end position="87"/>
    </location>
</feature>
<feature type="compositionally biased region" description="Basic residues" evidence="1">
    <location>
        <begin position="63"/>
        <end position="74"/>
    </location>
</feature>
<accession>A0A5B8IIA9</accession>
<evidence type="ECO:0000313" key="2">
    <source>
        <dbReference type="EMBL" id="QDY52042.1"/>
    </source>
</evidence>
<evidence type="ECO:0000256" key="1">
    <source>
        <dbReference type="SAM" id="MobiDB-lite"/>
    </source>
</evidence>
<dbReference type="InterPro" id="IPR043928">
    <property type="entry name" value="DNVP"/>
</dbReference>